<dbReference type="InterPro" id="IPR033690">
    <property type="entry name" value="Adenylat_kinase_CS"/>
</dbReference>
<feature type="binding site" evidence="5">
    <location>
        <position position="161"/>
    </location>
    <ligand>
        <name>AMP</name>
        <dbReference type="ChEBI" id="CHEBI:456215"/>
    </ligand>
</feature>
<comment type="function">
    <text evidence="5">Catalyzes the reversible transfer of the terminal phosphate group between ATP and AMP. Plays an important role in cellular energy homeostasis and in adenine nucleotide metabolism.</text>
</comment>
<dbReference type="RefSeq" id="WP_150001298.1">
    <property type="nucleotide sequence ID" value="NZ_BKCL01000013.1"/>
</dbReference>
<feature type="domain" description="Adenylate kinase active site lid" evidence="8">
    <location>
        <begin position="127"/>
        <end position="163"/>
    </location>
</feature>
<feature type="binding site" evidence="5">
    <location>
        <position position="36"/>
    </location>
    <ligand>
        <name>AMP</name>
        <dbReference type="ChEBI" id="CHEBI:456215"/>
    </ligand>
</feature>
<dbReference type="NCBIfam" id="TIGR01351">
    <property type="entry name" value="adk"/>
    <property type="match status" value="1"/>
</dbReference>
<feature type="binding site" evidence="5">
    <location>
        <position position="200"/>
    </location>
    <ligand>
        <name>ATP</name>
        <dbReference type="ChEBI" id="CHEBI:30616"/>
    </ligand>
</feature>
<keyword evidence="3 5" id="KW-0547">Nucleotide-binding</keyword>
<evidence type="ECO:0000256" key="2">
    <source>
        <dbReference type="ARBA" id="ARBA00022727"/>
    </source>
</evidence>
<name>A0A5A7MSZ7_9PROT</name>
<dbReference type="GO" id="GO:0005524">
    <property type="term" value="F:ATP binding"/>
    <property type="evidence" value="ECO:0007669"/>
    <property type="project" value="UniProtKB-UniRule"/>
</dbReference>
<feature type="binding site" evidence="5">
    <location>
        <position position="127"/>
    </location>
    <ligand>
        <name>ATP</name>
        <dbReference type="ChEBI" id="CHEBI:30616"/>
    </ligand>
</feature>
<evidence type="ECO:0000256" key="3">
    <source>
        <dbReference type="ARBA" id="ARBA00022741"/>
    </source>
</evidence>
<evidence type="ECO:0000313" key="9">
    <source>
        <dbReference type="EMBL" id="GEQ99162.1"/>
    </source>
</evidence>
<feature type="binding site" evidence="5">
    <location>
        <position position="92"/>
    </location>
    <ligand>
        <name>AMP</name>
        <dbReference type="ChEBI" id="CHEBI:456215"/>
    </ligand>
</feature>
<feature type="binding site" evidence="5">
    <location>
        <position position="153"/>
    </location>
    <ligand>
        <name>Zn(2+)</name>
        <dbReference type="ChEBI" id="CHEBI:29105"/>
        <note>structural</note>
    </ligand>
</feature>
<comment type="caution">
    <text evidence="9">The sequence shown here is derived from an EMBL/GenBank/DDBJ whole genome shotgun (WGS) entry which is preliminary data.</text>
</comment>
<feature type="binding site" evidence="5">
    <location>
        <position position="31"/>
    </location>
    <ligand>
        <name>AMP</name>
        <dbReference type="ChEBI" id="CHEBI:456215"/>
    </ligand>
</feature>
<dbReference type="EC" id="2.7.4.3" evidence="5 7"/>
<feature type="binding site" evidence="5">
    <location>
        <begin position="10"/>
        <end position="15"/>
    </location>
    <ligand>
        <name>ATP</name>
        <dbReference type="ChEBI" id="CHEBI:30616"/>
    </ligand>
</feature>
<dbReference type="EMBL" id="BKCL01000013">
    <property type="protein sequence ID" value="GEQ99162.1"/>
    <property type="molecule type" value="Genomic_DNA"/>
</dbReference>
<dbReference type="NCBIfam" id="NF011105">
    <property type="entry name" value="PRK14532.1"/>
    <property type="match status" value="1"/>
</dbReference>
<feature type="binding site" evidence="5">
    <location>
        <position position="150"/>
    </location>
    <ligand>
        <name>Zn(2+)</name>
        <dbReference type="ChEBI" id="CHEBI:29105"/>
        <note>structural</note>
    </ligand>
</feature>
<accession>A0A5A7MSZ7</accession>
<proteinExistence type="inferred from homology"/>
<dbReference type="Pfam" id="PF05191">
    <property type="entry name" value="ADK_lid"/>
    <property type="match status" value="1"/>
</dbReference>
<dbReference type="PRINTS" id="PR00094">
    <property type="entry name" value="ADENYLTKNASE"/>
</dbReference>
<evidence type="ECO:0000313" key="10">
    <source>
        <dbReference type="Proteomes" id="UP000322084"/>
    </source>
</evidence>
<dbReference type="NCBIfam" id="NF001380">
    <property type="entry name" value="PRK00279.1-2"/>
    <property type="match status" value="1"/>
</dbReference>
<comment type="subcellular location">
    <subcellularLocation>
        <location evidence="5 7">Cytoplasm</location>
    </subcellularLocation>
</comment>
<dbReference type="GO" id="GO:0044209">
    <property type="term" value="P:AMP salvage"/>
    <property type="evidence" value="ECO:0007669"/>
    <property type="project" value="UniProtKB-UniRule"/>
</dbReference>
<keyword evidence="5 7" id="KW-0067">ATP-binding</keyword>
<dbReference type="GO" id="GO:0008270">
    <property type="term" value="F:zinc ion binding"/>
    <property type="evidence" value="ECO:0007669"/>
    <property type="project" value="UniProtKB-UniRule"/>
</dbReference>
<comment type="catalytic activity">
    <reaction evidence="5 7">
        <text>AMP + ATP = 2 ADP</text>
        <dbReference type="Rhea" id="RHEA:12973"/>
        <dbReference type="ChEBI" id="CHEBI:30616"/>
        <dbReference type="ChEBI" id="CHEBI:456215"/>
        <dbReference type="ChEBI" id="CHEBI:456216"/>
        <dbReference type="EC" id="2.7.4.3"/>
    </reaction>
</comment>
<comment type="similarity">
    <text evidence="5 6">Belongs to the adenylate kinase family.</text>
</comment>
<evidence type="ECO:0000259" key="8">
    <source>
        <dbReference type="Pfam" id="PF05191"/>
    </source>
</evidence>
<comment type="caution">
    <text evidence="5">Lacks conserved residue(s) required for the propagation of feature annotation.</text>
</comment>
<evidence type="ECO:0000256" key="4">
    <source>
        <dbReference type="ARBA" id="ARBA00022777"/>
    </source>
</evidence>
<reference evidence="9 10" key="1">
    <citation type="submission" date="2019-09" db="EMBL/GenBank/DDBJ databases">
        <title>NBRP : Genome information of microbial organism related human and environment.</title>
        <authorList>
            <person name="Hattori M."/>
            <person name="Oshima K."/>
            <person name="Inaba H."/>
            <person name="Suda W."/>
            <person name="Sakamoto M."/>
            <person name="Iino T."/>
            <person name="Kitahara M."/>
            <person name="Oshida Y."/>
            <person name="Iida T."/>
            <person name="Kudo T."/>
            <person name="Itoh T."/>
            <person name="Ohkuma M."/>
        </authorList>
    </citation>
    <scope>NUCLEOTIDE SEQUENCE [LARGE SCALE GENOMIC DNA]</scope>
    <source>
        <strain evidence="9 10">Hi-2</strain>
    </source>
</reference>
<dbReference type="AlphaFoldDB" id="A0A5A7MSZ7"/>
<dbReference type="NCBIfam" id="NF011100">
    <property type="entry name" value="PRK14527.1"/>
    <property type="match status" value="1"/>
</dbReference>
<comment type="subunit">
    <text evidence="5 7">Monomer.</text>
</comment>
<keyword evidence="5" id="KW-0963">Cytoplasm</keyword>
<evidence type="ECO:0000256" key="7">
    <source>
        <dbReference type="RuleBase" id="RU003331"/>
    </source>
</evidence>
<dbReference type="InterPro" id="IPR000850">
    <property type="entry name" value="Adenylat/UMP-CMP_kin"/>
</dbReference>
<evidence type="ECO:0000256" key="5">
    <source>
        <dbReference type="HAMAP-Rule" id="MF_00235"/>
    </source>
</evidence>
<dbReference type="InterPro" id="IPR027417">
    <property type="entry name" value="P-loop_NTPase"/>
</dbReference>
<keyword evidence="5" id="KW-0862">Zinc</keyword>
<dbReference type="FunFam" id="3.40.50.300:FF:000106">
    <property type="entry name" value="Adenylate kinase mitochondrial"/>
    <property type="match status" value="1"/>
</dbReference>
<keyword evidence="2 5" id="KW-0545">Nucleotide biosynthesis</keyword>
<keyword evidence="5" id="KW-0479">Metal-binding</keyword>
<comment type="domain">
    <text evidence="5">Consists of three domains, a large central CORE domain and two small peripheral domains, NMPbind and LID, which undergo movements during catalysis. The LID domain closes over the site of phosphoryl transfer upon ATP binding. Assembling and dissambling the active center during each catalytic cycle provides an effective means to prevent ATP hydrolysis. Some bacteria have evolved a zinc-coordinating structure that stabilizes the LID domain.</text>
</comment>
<feature type="binding site" evidence="5">
    <location>
        <position position="133"/>
    </location>
    <ligand>
        <name>Zn(2+)</name>
        <dbReference type="ChEBI" id="CHEBI:29105"/>
        <note>structural</note>
    </ligand>
</feature>
<dbReference type="InterPro" id="IPR006259">
    <property type="entry name" value="Adenyl_kin_sub"/>
</dbReference>
<dbReference type="PROSITE" id="PS00113">
    <property type="entry name" value="ADENYLATE_KINASE"/>
    <property type="match status" value="1"/>
</dbReference>
<organism evidence="9 10">
    <name type="scientific">Iodidimonas gelatinilytica</name>
    <dbReference type="NCBI Taxonomy" id="1236966"/>
    <lineage>
        <taxon>Bacteria</taxon>
        <taxon>Pseudomonadati</taxon>
        <taxon>Pseudomonadota</taxon>
        <taxon>Alphaproteobacteria</taxon>
        <taxon>Iodidimonadales</taxon>
        <taxon>Iodidimonadaceae</taxon>
        <taxon>Iodidimonas</taxon>
    </lineage>
</organism>
<feature type="binding site" evidence="5">
    <location>
        <begin position="57"/>
        <end position="59"/>
    </location>
    <ligand>
        <name>AMP</name>
        <dbReference type="ChEBI" id="CHEBI:456215"/>
    </ligand>
</feature>
<sequence>MIVILLGPPGAGKGTQAQRLQTERGLVQLSTGDMLRAAVKAESRVGLLAKQAMDQGQLVSDDIVVQIIADRIQEKDCANGFLLDGFPRTVAQAEALDVMLADIGRKLDAVVEVTVPDHILVDRVSGRYACAACGEGYHDRFKKPAVDGVCDKCGSTEFVRRADDNAETVQARLDAYKAQTEPLLPYYRAKGVLLQVNGEQPIKKVAQEIDAALDVDSASPNDC</sequence>
<dbReference type="CDD" id="cd01428">
    <property type="entry name" value="ADK"/>
    <property type="match status" value="1"/>
</dbReference>
<keyword evidence="4 5" id="KW-0418">Kinase</keyword>
<feature type="binding site" evidence="5">
    <location>
        <position position="130"/>
    </location>
    <ligand>
        <name>Zn(2+)</name>
        <dbReference type="ChEBI" id="CHEBI:29105"/>
        <note>structural</note>
    </ligand>
</feature>
<comment type="pathway">
    <text evidence="5">Purine metabolism; AMP biosynthesis via salvage pathway; AMP from ADP: step 1/1.</text>
</comment>
<gene>
    <name evidence="5 9" type="primary">adk</name>
    <name evidence="9" type="ORF">JCM17844_27990</name>
</gene>
<evidence type="ECO:0000256" key="6">
    <source>
        <dbReference type="RuleBase" id="RU003330"/>
    </source>
</evidence>
<keyword evidence="1 5" id="KW-0808">Transferase</keyword>
<dbReference type="Gene3D" id="3.40.50.300">
    <property type="entry name" value="P-loop containing nucleotide triphosphate hydrolases"/>
    <property type="match status" value="1"/>
</dbReference>
<protein>
    <recommendedName>
        <fullName evidence="5 7">Adenylate kinase</fullName>
        <shortName evidence="5">AK</shortName>
        <ecNumber evidence="5 7">2.7.4.3</ecNumber>
    </recommendedName>
    <alternativeName>
        <fullName evidence="5">ATP-AMP transphosphorylase</fullName>
    </alternativeName>
    <alternativeName>
        <fullName evidence="5">ATP:AMP phosphotransferase</fullName>
    </alternativeName>
    <alternativeName>
        <fullName evidence="5">Adenylate monophosphate kinase</fullName>
    </alternativeName>
</protein>
<feature type="binding site" evidence="5">
    <location>
        <position position="172"/>
    </location>
    <ligand>
        <name>AMP</name>
        <dbReference type="ChEBI" id="CHEBI:456215"/>
    </ligand>
</feature>
<dbReference type="Pfam" id="PF00406">
    <property type="entry name" value="ADK"/>
    <property type="match status" value="1"/>
</dbReference>
<dbReference type="InterPro" id="IPR007862">
    <property type="entry name" value="Adenylate_kinase_lid-dom"/>
</dbReference>
<feature type="binding site" evidence="5">
    <location>
        <begin position="85"/>
        <end position="88"/>
    </location>
    <ligand>
        <name>AMP</name>
        <dbReference type="ChEBI" id="CHEBI:456215"/>
    </ligand>
</feature>
<dbReference type="GO" id="GO:0005737">
    <property type="term" value="C:cytoplasm"/>
    <property type="evidence" value="ECO:0007669"/>
    <property type="project" value="UniProtKB-SubCell"/>
</dbReference>
<dbReference type="Proteomes" id="UP000322084">
    <property type="component" value="Unassembled WGS sequence"/>
</dbReference>
<dbReference type="GO" id="GO:0004017">
    <property type="term" value="F:AMP kinase activity"/>
    <property type="evidence" value="ECO:0007669"/>
    <property type="project" value="UniProtKB-UniRule"/>
</dbReference>
<feature type="region of interest" description="NMP" evidence="5">
    <location>
        <begin position="30"/>
        <end position="59"/>
    </location>
</feature>
<dbReference type="UniPathway" id="UPA00588">
    <property type="reaction ID" value="UER00649"/>
</dbReference>
<dbReference type="PANTHER" id="PTHR23359">
    <property type="entry name" value="NUCLEOTIDE KINASE"/>
    <property type="match status" value="1"/>
</dbReference>
<dbReference type="SUPFAM" id="SSF52540">
    <property type="entry name" value="P-loop containing nucleoside triphosphate hydrolases"/>
    <property type="match status" value="1"/>
</dbReference>
<dbReference type="HAMAP" id="MF_00235">
    <property type="entry name" value="Adenylate_kinase_Adk"/>
    <property type="match status" value="1"/>
</dbReference>
<dbReference type="NCBIfam" id="NF001381">
    <property type="entry name" value="PRK00279.1-3"/>
    <property type="match status" value="1"/>
</dbReference>
<evidence type="ECO:0000256" key="1">
    <source>
        <dbReference type="ARBA" id="ARBA00022679"/>
    </source>
</evidence>